<dbReference type="AlphaFoldDB" id="A0A938BRA6"/>
<organism evidence="2 3">
    <name type="scientific">candidate division WOR-3 bacterium</name>
    <dbReference type="NCBI Taxonomy" id="2052148"/>
    <lineage>
        <taxon>Bacteria</taxon>
        <taxon>Bacteria division WOR-3</taxon>
    </lineage>
</organism>
<evidence type="ECO:0000256" key="1">
    <source>
        <dbReference type="SAM" id="SignalP"/>
    </source>
</evidence>
<dbReference type="EMBL" id="VGIR01000190">
    <property type="protein sequence ID" value="MBM3332966.1"/>
    <property type="molecule type" value="Genomic_DNA"/>
</dbReference>
<sequence length="209" mass="23809">MRTLRVVVALAAVACLFCAKKQTVQPPPGDKLLWTSESARPDWAYETPKATGGEHIVVGMSHKYADEKSCRDDAERDSRLRASRYLETAVRDAFEQVVAELGLAGAVLNPSVASRDYIEMNSQAVIQNSEVTKFYVEKWQSAETGEPFFLCFARLVLPDAQTRQSFSDYTNRKKQEWNMSQEQLRRVNEVFQRYWESKKTEGELKQGGE</sequence>
<feature type="chain" id="PRO_5037600362" evidence="1">
    <location>
        <begin position="20"/>
        <end position="209"/>
    </location>
</feature>
<feature type="signal peptide" evidence="1">
    <location>
        <begin position="1"/>
        <end position="19"/>
    </location>
</feature>
<keyword evidence="1" id="KW-0732">Signal</keyword>
<dbReference type="Proteomes" id="UP000779900">
    <property type="component" value="Unassembled WGS sequence"/>
</dbReference>
<reference evidence="2" key="1">
    <citation type="submission" date="2019-03" db="EMBL/GenBank/DDBJ databases">
        <title>Lake Tanganyika Metagenome-Assembled Genomes (MAGs).</title>
        <authorList>
            <person name="Tran P."/>
        </authorList>
    </citation>
    <scope>NUCLEOTIDE SEQUENCE</scope>
    <source>
        <strain evidence="2">K_DeepCast_150m_m2_040</strain>
    </source>
</reference>
<comment type="caution">
    <text evidence="2">The sequence shown here is derived from an EMBL/GenBank/DDBJ whole genome shotgun (WGS) entry which is preliminary data.</text>
</comment>
<gene>
    <name evidence="2" type="ORF">FJY68_14160</name>
</gene>
<name>A0A938BRA6_UNCW3</name>
<proteinExistence type="predicted"/>
<evidence type="ECO:0000313" key="2">
    <source>
        <dbReference type="EMBL" id="MBM3332966.1"/>
    </source>
</evidence>
<protein>
    <submittedName>
        <fullName evidence="2">Uncharacterized protein</fullName>
    </submittedName>
</protein>
<evidence type="ECO:0000313" key="3">
    <source>
        <dbReference type="Proteomes" id="UP000779900"/>
    </source>
</evidence>
<accession>A0A938BRA6</accession>